<dbReference type="STRING" id="1774970.AUC70_13790"/>
<reference evidence="1 2" key="1">
    <citation type="journal article" date="2016" name="Environ. Microbiol.">
        <title>New Methyloceanibacter diversity from North Sea sediments includes methanotroph containing solely the soluble methane monooxygenase.</title>
        <authorList>
            <person name="Vekeman B."/>
            <person name="Kerckhof F.M."/>
            <person name="Cremers G."/>
            <person name="de Vos P."/>
            <person name="Vandamme P."/>
            <person name="Boon N."/>
            <person name="Op den Camp H.J."/>
            <person name="Heylen K."/>
        </authorList>
    </citation>
    <scope>NUCLEOTIDE SEQUENCE [LARGE SCALE GENOMIC DNA]</scope>
    <source>
        <strain evidence="1 2">R-67176</strain>
    </source>
</reference>
<sequence>MASMEATYDHFKNPVDMVEQIATIRDWSFERSTPDELSLTVAGSWCDYHVSLNWREDLEALHLACAFDFRATHARLPEVYRLMANINEQLWLGHFDLWRQDGMLLYRNGLLLAGAKTHVGQCEGLLTAALEACERYYQSFQFVLWAGKSAEEALAATMLETQGTA</sequence>
<dbReference type="CDD" id="cd17033">
    <property type="entry name" value="DR1245-like"/>
    <property type="match status" value="1"/>
</dbReference>
<organism evidence="1 2">
    <name type="scientific">Methyloceanibacter stevinii</name>
    <dbReference type="NCBI Taxonomy" id="1774970"/>
    <lineage>
        <taxon>Bacteria</taxon>
        <taxon>Pseudomonadati</taxon>
        <taxon>Pseudomonadota</taxon>
        <taxon>Alphaproteobacteria</taxon>
        <taxon>Hyphomicrobiales</taxon>
        <taxon>Hyphomicrobiaceae</taxon>
        <taxon>Methyloceanibacter</taxon>
    </lineage>
</organism>
<proteinExistence type="predicted"/>
<keyword evidence="2" id="KW-1185">Reference proteome</keyword>
<evidence type="ECO:0000313" key="2">
    <source>
        <dbReference type="Proteomes" id="UP000094172"/>
    </source>
</evidence>
<dbReference type="InterPro" id="IPR019660">
    <property type="entry name" value="Put_sensory_transdc_reg_YbjN"/>
</dbReference>
<dbReference type="Proteomes" id="UP000094172">
    <property type="component" value="Unassembled WGS sequence"/>
</dbReference>
<protein>
    <recommendedName>
        <fullName evidence="3">Diacylglyceryl transferase</fullName>
    </recommendedName>
</protein>
<dbReference type="RefSeq" id="WP_069443325.1">
    <property type="nucleotide sequence ID" value="NZ_LPWE01000003.1"/>
</dbReference>
<evidence type="ECO:0008006" key="3">
    <source>
        <dbReference type="Google" id="ProtNLM"/>
    </source>
</evidence>
<name>A0A1E3VV96_9HYPH</name>
<gene>
    <name evidence="1" type="ORF">AUC70_13790</name>
</gene>
<dbReference type="AlphaFoldDB" id="A0A1E3VV96"/>
<accession>A0A1E3VV96</accession>
<evidence type="ECO:0000313" key="1">
    <source>
        <dbReference type="EMBL" id="ODR96856.1"/>
    </source>
</evidence>
<comment type="caution">
    <text evidence="1">The sequence shown here is derived from an EMBL/GenBank/DDBJ whole genome shotgun (WGS) entry which is preliminary data.</text>
</comment>
<dbReference type="EMBL" id="LPWE01000003">
    <property type="protein sequence ID" value="ODR96856.1"/>
    <property type="molecule type" value="Genomic_DNA"/>
</dbReference>
<dbReference type="Pfam" id="PF10722">
    <property type="entry name" value="YbjN"/>
    <property type="match status" value="1"/>
</dbReference>